<dbReference type="Proteomes" id="UP000240429">
    <property type="component" value="Unassembled WGS sequence"/>
</dbReference>
<dbReference type="AlphaFoldDB" id="A0A2P8PYN6"/>
<dbReference type="SUPFAM" id="SSF48498">
    <property type="entry name" value="Tetracyclin repressor-like, C-terminal domain"/>
    <property type="match status" value="1"/>
</dbReference>
<proteinExistence type="predicted"/>
<dbReference type="RefSeq" id="WP_107020809.1">
    <property type="nucleotide sequence ID" value="NZ_KZ679053.1"/>
</dbReference>
<dbReference type="InterPro" id="IPR011075">
    <property type="entry name" value="TetR_C"/>
</dbReference>
<gene>
    <name evidence="6" type="ORF">C6Y14_34265</name>
</gene>
<dbReference type="OrthoDB" id="9805134at2"/>
<keyword evidence="7" id="KW-1185">Reference proteome</keyword>
<dbReference type="PROSITE" id="PS50977">
    <property type="entry name" value="HTH_TETR_2"/>
    <property type="match status" value="1"/>
</dbReference>
<dbReference type="PANTHER" id="PTHR47506:SF1">
    <property type="entry name" value="HTH-TYPE TRANSCRIPTIONAL REGULATOR YJDC"/>
    <property type="match status" value="1"/>
</dbReference>
<evidence type="ECO:0000256" key="4">
    <source>
        <dbReference type="PROSITE-ProRule" id="PRU00335"/>
    </source>
</evidence>
<keyword evidence="1" id="KW-0805">Transcription regulation</keyword>
<dbReference type="EMBL" id="PYBJ01000027">
    <property type="protein sequence ID" value="PSM39112.1"/>
    <property type="molecule type" value="Genomic_DNA"/>
</dbReference>
<keyword evidence="2 4" id="KW-0238">DNA-binding</keyword>
<dbReference type="Gene3D" id="1.10.357.10">
    <property type="entry name" value="Tetracycline Repressor, domain 2"/>
    <property type="match status" value="1"/>
</dbReference>
<evidence type="ECO:0000313" key="7">
    <source>
        <dbReference type="Proteomes" id="UP000240429"/>
    </source>
</evidence>
<accession>A0A2P8PYN6</accession>
<dbReference type="InterPro" id="IPR036271">
    <property type="entry name" value="Tet_transcr_reg_TetR-rel_C_sf"/>
</dbReference>
<protein>
    <submittedName>
        <fullName evidence="6">TetR family transcriptional regulator</fullName>
    </submittedName>
</protein>
<name>A0A2P8PYN6_9ACTN</name>
<feature type="DNA-binding region" description="H-T-H motif" evidence="4">
    <location>
        <begin position="29"/>
        <end position="48"/>
    </location>
</feature>
<evidence type="ECO:0000256" key="2">
    <source>
        <dbReference type="ARBA" id="ARBA00023125"/>
    </source>
</evidence>
<dbReference type="InterPro" id="IPR001647">
    <property type="entry name" value="HTH_TetR"/>
</dbReference>
<dbReference type="InterPro" id="IPR009057">
    <property type="entry name" value="Homeodomain-like_sf"/>
</dbReference>
<dbReference type="Gene3D" id="1.10.10.60">
    <property type="entry name" value="Homeodomain-like"/>
    <property type="match status" value="1"/>
</dbReference>
<feature type="domain" description="HTH tetR-type" evidence="5">
    <location>
        <begin position="6"/>
        <end position="66"/>
    </location>
</feature>
<comment type="caution">
    <text evidence="6">The sequence shown here is derived from an EMBL/GenBank/DDBJ whole genome shotgun (WGS) entry which is preliminary data.</text>
</comment>
<keyword evidence="3" id="KW-0804">Transcription</keyword>
<dbReference type="Pfam" id="PF16925">
    <property type="entry name" value="TetR_C_13"/>
    <property type="match status" value="1"/>
</dbReference>
<organism evidence="6 7">
    <name type="scientific">Streptomyces dioscori</name>
    <dbReference type="NCBI Taxonomy" id="2109333"/>
    <lineage>
        <taxon>Bacteria</taxon>
        <taxon>Bacillati</taxon>
        <taxon>Actinomycetota</taxon>
        <taxon>Actinomycetes</taxon>
        <taxon>Kitasatosporales</taxon>
        <taxon>Streptomycetaceae</taxon>
        <taxon>Streptomyces</taxon>
        <taxon>Streptomyces aurantiacus group</taxon>
    </lineage>
</organism>
<dbReference type="SUPFAM" id="SSF46689">
    <property type="entry name" value="Homeodomain-like"/>
    <property type="match status" value="1"/>
</dbReference>
<evidence type="ECO:0000259" key="5">
    <source>
        <dbReference type="PROSITE" id="PS50977"/>
    </source>
</evidence>
<evidence type="ECO:0000256" key="3">
    <source>
        <dbReference type="ARBA" id="ARBA00023163"/>
    </source>
</evidence>
<dbReference type="Pfam" id="PF00440">
    <property type="entry name" value="TetR_N"/>
    <property type="match status" value="1"/>
</dbReference>
<dbReference type="PANTHER" id="PTHR47506">
    <property type="entry name" value="TRANSCRIPTIONAL REGULATORY PROTEIN"/>
    <property type="match status" value="1"/>
</dbReference>
<sequence>MGRPKQFDPDVAVEHAMDVFWRKGYAGTTPQDLVDAIGIGKGSLYNTFGSKHDLFERALRRYRDGQAVALIEMLQEPGPVKVRLRKTLGFLAEMDLADPDRRGCMAVNTAAELAATDQVATELVQRMFARTEDAFRALIEEGQRSGEVAPERDSAALGSLLLNTVVGLRLMARVAESPDRLVRVIDATVDSL</sequence>
<reference evidence="6 7" key="1">
    <citation type="submission" date="2018-03" db="EMBL/GenBank/DDBJ databases">
        <title>Streptomyces dioscori sp. nov., a novel endophytic actinobacterium isolated from bulbil of Dioscorea bulbifera L.</title>
        <authorList>
            <person name="Zhikuan W."/>
        </authorList>
    </citation>
    <scope>NUCLEOTIDE SEQUENCE [LARGE SCALE GENOMIC DNA]</scope>
    <source>
        <strain evidence="6 7">A217</strain>
    </source>
</reference>
<evidence type="ECO:0000256" key="1">
    <source>
        <dbReference type="ARBA" id="ARBA00023015"/>
    </source>
</evidence>
<evidence type="ECO:0000313" key="6">
    <source>
        <dbReference type="EMBL" id="PSM39112.1"/>
    </source>
</evidence>
<dbReference type="GO" id="GO:0003677">
    <property type="term" value="F:DNA binding"/>
    <property type="evidence" value="ECO:0007669"/>
    <property type="project" value="UniProtKB-UniRule"/>
</dbReference>